<sequence>MRQREVTIAKFISVLYRNSRRYFDMAMEEELIGSGQHFFLLRIYENQGITMYDLARLGNFDKGTVTRAVQKLLDLGYIRVETDSRDRRIRHLFVRESAVRHIHAIYEIREQWQELLFDGFSKEEERMVYVALKQMAERSCMALDDFTGKEQNERYDTCKTNTGRQS</sequence>
<dbReference type="PANTHER" id="PTHR42756:SF2">
    <property type="entry name" value="MARR FAMILY REGULATORY PROTEIN"/>
    <property type="match status" value="1"/>
</dbReference>
<organism evidence="5 6">
    <name type="scientific">Ruminococcus gauvreauii</name>
    <dbReference type="NCBI Taxonomy" id="438033"/>
    <lineage>
        <taxon>Bacteria</taxon>
        <taxon>Bacillati</taxon>
        <taxon>Bacillota</taxon>
        <taxon>Clostridia</taxon>
        <taxon>Eubacteriales</taxon>
        <taxon>Oscillospiraceae</taxon>
        <taxon>Ruminococcus</taxon>
    </lineage>
</organism>
<dbReference type="Gene3D" id="1.10.10.10">
    <property type="entry name" value="Winged helix-like DNA-binding domain superfamily/Winged helix DNA-binding domain"/>
    <property type="match status" value="1"/>
</dbReference>
<dbReference type="SUPFAM" id="SSF46785">
    <property type="entry name" value="Winged helix' DNA-binding domain"/>
    <property type="match status" value="1"/>
</dbReference>
<dbReference type="EMBL" id="CP102290">
    <property type="protein sequence ID" value="UWP61253.1"/>
    <property type="molecule type" value="Genomic_DNA"/>
</dbReference>
<keyword evidence="2" id="KW-0238">DNA-binding</keyword>
<proteinExistence type="predicted"/>
<keyword evidence="6" id="KW-1185">Reference proteome</keyword>
<keyword evidence="1" id="KW-0805">Transcription regulation</keyword>
<accession>A0ABY5VMS6</accession>
<dbReference type="InterPro" id="IPR036388">
    <property type="entry name" value="WH-like_DNA-bd_sf"/>
</dbReference>
<feature type="domain" description="HTH marR-type" evidence="4">
    <location>
        <begin position="8"/>
        <end position="137"/>
    </location>
</feature>
<evidence type="ECO:0000259" key="4">
    <source>
        <dbReference type="PROSITE" id="PS50995"/>
    </source>
</evidence>
<evidence type="ECO:0000256" key="2">
    <source>
        <dbReference type="ARBA" id="ARBA00023125"/>
    </source>
</evidence>
<dbReference type="InterPro" id="IPR036390">
    <property type="entry name" value="WH_DNA-bd_sf"/>
</dbReference>
<dbReference type="SMART" id="SM00347">
    <property type="entry name" value="HTH_MARR"/>
    <property type="match status" value="1"/>
</dbReference>
<name>A0ABY5VMS6_9FIRM</name>
<evidence type="ECO:0000256" key="3">
    <source>
        <dbReference type="ARBA" id="ARBA00023163"/>
    </source>
</evidence>
<dbReference type="InterPro" id="IPR000835">
    <property type="entry name" value="HTH_MarR-typ"/>
</dbReference>
<dbReference type="Proteomes" id="UP001060164">
    <property type="component" value="Chromosome"/>
</dbReference>
<keyword evidence="3" id="KW-0804">Transcription</keyword>
<dbReference type="Pfam" id="PF12802">
    <property type="entry name" value="MarR_2"/>
    <property type="match status" value="1"/>
</dbReference>
<dbReference type="PROSITE" id="PS50995">
    <property type="entry name" value="HTH_MARR_2"/>
    <property type="match status" value="1"/>
</dbReference>
<dbReference type="RefSeq" id="WP_044983017.1">
    <property type="nucleotide sequence ID" value="NZ_CABLBR010000004.1"/>
</dbReference>
<reference evidence="5" key="1">
    <citation type="journal article" date="2022" name="Cell">
        <title>Design, construction, and in vivo augmentation of a complex gut microbiome.</title>
        <authorList>
            <person name="Cheng A.G."/>
            <person name="Ho P.Y."/>
            <person name="Aranda-Diaz A."/>
            <person name="Jain S."/>
            <person name="Yu F.B."/>
            <person name="Meng X."/>
            <person name="Wang M."/>
            <person name="Iakiviak M."/>
            <person name="Nagashima K."/>
            <person name="Zhao A."/>
            <person name="Murugkar P."/>
            <person name="Patil A."/>
            <person name="Atabakhsh K."/>
            <person name="Weakley A."/>
            <person name="Yan J."/>
            <person name="Brumbaugh A.R."/>
            <person name="Higginbottom S."/>
            <person name="Dimas A."/>
            <person name="Shiver A.L."/>
            <person name="Deutschbauer A."/>
            <person name="Neff N."/>
            <person name="Sonnenburg J.L."/>
            <person name="Huang K.C."/>
            <person name="Fischbach M.A."/>
        </authorList>
    </citation>
    <scope>NUCLEOTIDE SEQUENCE</scope>
    <source>
        <strain evidence="5">DSM 19829</strain>
    </source>
</reference>
<evidence type="ECO:0000256" key="1">
    <source>
        <dbReference type="ARBA" id="ARBA00023015"/>
    </source>
</evidence>
<evidence type="ECO:0000313" key="6">
    <source>
        <dbReference type="Proteomes" id="UP001060164"/>
    </source>
</evidence>
<dbReference type="PANTHER" id="PTHR42756">
    <property type="entry name" value="TRANSCRIPTIONAL REGULATOR, MARR"/>
    <property type="match status" value="1"/>
</dbReference>
<protein>
    <submittedName>
        <fullName evidence="5">MarR family transcriptional regulator</fullName>
    </submittedName>
</protein>
<evidence type="ECO:0000313" key="5">
    <source>
        <dbReference type="EMBL" id="UWP61253.1"/>
    </source>
</evidence>
<gene>
    <name evidence="5" type="ORF">NQ502_09590</name>
</gene>